<dbReference type="PROSITE" id="PS01036">
    <property type="entry name" value="HSP70_3"/>
    <property type="match status" value="1"/>
</dbReference>
<accession>A0A7W7HTU7</accession>
<evidence type="ECO:0000256" key="7">
    <source>
        <dbReference type="SAM" id="MobiDB-lite"/>
    </source>
</evidence>
<gene>
    <name evidence="9" type="ORF">BJ971_001248</name>
</gene>
<keyword evidence="8" id="KW-0472">Membrane</keyword>
<dbReference type="AlphaFoldDB" id="A0A7W7HTU7"/>
<feature type="region of interest" description="Disordered" evidence="7">
    <location>
        <begin position="505"/>
        <end position="534"/>
    </location>
</feature>
<feature type="compositionally biased region" description="Basic and acidic residues" evidence="7">
    <location>
        <begin position="506"/>
        <end position="516"/>
    </location>
</feature>
<dbReference type="Gene3D" id="3.90.640.10">
    <property type="entry name" value="Actin, Chain A, domain 4"/>
    <property type="match status" value="1"/>
</dbReference>
<dbReference type="EMBL" id="JACHNH010000001">
    <property type="protein sequence ID" value="MBB4760692.1"/>
    <property type="molecule type" value="Genomic_DNA"/>
</dbReference>
<keyword evidence="2 6" id="KW-0547">Nucleotide-binding</keyword>
<evidence type="ECO:0000313" key="9">
    <source>
        <dbReference type="EMBL" id="MBB4760692.1"/>
    </source>
</evidence>
<dbReference type="Proteomes" id="UP000578112">
    <property type="component" value="Unassembled WGS sequence"/>
</dbReference>
<dbReference type="PANTHER" id="PTHR19375">
    <property type="entry name" value="HEAT SHOCK PROTEIN 70KDA"/>
    <property type="match status" value="1"/>
</dbReference>
<feature type="transmembrane region" description="Helical" evidence="8">
    <location>
        <begin position="482"/>
        <end position="503"/>
    </location>
</feature>
<protein>
    <submittedName>
        <fullName evidence="9">Actin-like ATPase involved in cell morphogenesis</fullName>
    </submittedName>
</protein>
<dbReference type="InterPro" id="IPR013126">
    <property type="entry name" value="Hsp_70_fam"/>
</dbReference>
<keyword evidence="10" id="KW-1185">Reference proteome</keyword>
<feature type="compositionally biased region" description="Low complexity" evidence="7">
    <location>
        <begin position="359"/>
        <end position="377"/>
    </location>
</feature>
<evidence type="ECO:0000256" key="6">
    <source>
        <dbReference type="RuleBase" id="RU003322"/>
    </source>
</evidence>
<keyword evidence="5" id="KW-0143">Chaperone</keyword>
<comment type="caution">
    <text evidence="9">The sequence shown here is derived from an EMBL/GenBank/DDBJ whole genome shotgun (WGS) entry which is preliminary data.</text>
</comment>
<keyword evidence="3 6" id="KW-0067">ATP-binding</keyword>
<proteinExistence type="inferred from homology"/>
<keyword evidence="8" id="KW-0812">Transmembrane</keyword>
<dbReference type="GO" id="GO:0005524">
    <property type="term" value="F:ATP binding"/>
    <property type="evidence" value="ECO:0007669"/>
    <property type="project" value="UniProtKB-KW"/>
</dbReference>
<evidence type="ECO:0000256" key="1">
    <source>
        <dbReference type="ARBA" id="ARBA00007381"/>
    </source>
</evidence>
<evidence type="ECO:0000256" key="3">
    <source>
        <dbReference type="ARBA" id="ARBA00022840"/>
    </source>
</evidence>
<evidence type="ECO:0000256" key="2">
    <source>
        <dbReference type="ARBA" id="ARBA00022741"/>
    </source>
</evidence>
<dbReference type="SUPFAM" id="SSF53067">
    <property type="entry name" value="Actin-like ATPase domain"/>
    <property type="match status" value="2"/>
</dbReference>
<comment type="similarity">
    <text evidence="1 6">Belongs to the heat shock protein 70 family.</text>
</comment>
<reference evidence="9 10" key="1">
    <citation type="submission" date="2020-08" db="EMBL/GenBank/DDBJ databases">
        <title>Sequencing the genomes of 1000 actinobacteria strains.</title>
        <authorList>
            <person name="Klenk H.-P."/>
        </authorList>
    </citation>
    <scope>NUCLEOTIDE SEQUENCE [LARGE SCALE GENOMIC DNA]</scope>
    <source>
        <strain evidence="9 10">DSM 43149</strain>
    </source>
</reference>
<feature type="compositionally biased region" description="Pro residues" evidence="7">
    <location>
        <begin position="413"/>
        <end position="427"/>
    </location>
</feature>
<dbReference type="Pfam" id="PF00012">
    <property type="entry name" value="HSP70"/>
    <property type="match status" value="2"/>
</dbReference>
<sequence length="659" mass="68947">MYALGIDLGTTFTAAAIWRDGRAETVSLGDRSAAIPSVVLLRQDETFLTGDAAHRRGFSEPQRVAREFKRRLGDTTPFLLGGVPQSAEALMSRLLRWVVDEVTRREGGRPAAICITHPANWGPYKMDLMRQAARMADLDVPVTYTTEPEAAAVNYTQQQRVEQGSVVAVYDLGGGTFDAAVLRKTATGFEVMGQPEGIERLGGTDFDAAVLNHVRAALDGKLEALDEDDTAAINAVARLRDECVQAKEALSSDTDTTIPVLLPDVSTEVRLTRAEFEAMVRPALHGSVEALQRALRSADCTPEQVSSVLLVGGSSRMPIVAQLVGSELGRPVVVDAHPKHSVALGAAWLAGAALAKPAGAAPVSAPPRQQAAPATPATRPPRRTVPPARPAASAVPSAGPVPGTYRAESVAPTPAPVPRVHPAPPPAMAATVVDGPGLPAAAARSAAPPPRARTFVSAAAAAGPAAPAAPAPERPARRRRGALIATGAALVVLLAAGVAGWALTRADGKGDDKDNRNVAGNDTPEVPADEQCTDEIKSNPRWVCLTAATVADGKLTVEYDAEFGDTRPSSSGGWHLHIWGGDGTNPPDRIMGEQAPEDEQGTWYVDDEQPSVIGTDEPAFVKAIGNAPKVCARVANSQHGLVTDADGTYKTGNCVPIKW</sequence>
<dbReference type="InterPro" id="IPR018181">
    <property type="entry name" value="Heat_shock_70_CS"/>
</dbReference>
<evidence type="ECO:0000313" key="10">
    <source>
        <dbReference type="Proteomes" id="UP000578112"/>
    </source>
</evidence>
<dbReference type="InterPro" id="IPR043129">
    <property type="entry name" value="ATPase_NBD"/>
</dbReference>
<feature type="region of interest" description="Disordered" evidence="7">
    <location>
        <begin position="359"/>
        <end position="431"/>
    </location>
</feature>
<evidence type="ECO:0000256" key="5">
    <source>
        <dbReference type="ARBA" id="ARBA00023186"/>
    </source>
</evidence>
<name>A0A7W7HTU7_9ACTN</name>
<evidence type="ECO:0000256" key="8">
    <source>
        <dbReference type="SAM" id="Phobius"/>
    </source>
</evidence>
<dbReference type="GO" id="GO:0140662">
    <property type="term" value="F:ATP-dependent protein folding chaperone"/>
    <property type="evidence" value="ECO:0007669"/>
    <property type="project" value="InterPro"/>
</dbReference>
<keyword evidence="4" id="KW-0346">Stress response</keyword>
<feature type="compositionally biased region" description="Low complexity" evidence="7">
    <location>
        <begin position="390"/>
        <end position="403"/>
    </location>
</feature>
<evidence type="ECO:0000256" key="4">
    <source>
        <dbReference type="ARBA" id="ARBA00023016"/>
    </source>
</evidence>
<dbReference type="RefSeq" id="WP_184990640.1">
    <property type="nucleotide sequence ID" value="NZ_BOMK01000028.1"/>
</dbReference>
<dbReference type="Gene3D" id="3.30.420.40">
    <property type="match status" value="2"/>
</dbReference>
<dbReference type="PRINTS" id="PR00301">
    <property type="entry name" value="HEATSHOCK70"/>
</dbReference>
<organism evidence="9 10">
    <name type="scientific">Actinoplanes digitatis</name>
    <dbReference type="NCBI Taxonomy" id="1868"/>
    <lineage>
        <taxon>Bacteria</taxon>
        <taxon>Bacillati</taxon>
        <taxon>Actinomycetota</taxon>
        <taxon>Actinomycetes</taxon>
        <taxon>Micromonosporales</taxon>
        <taxon>Micromonosporaceae</taxon>
        <taxon>Actinoplanes</taxon>
    </lineage>
</organism>
<keyword evidence="8" id="KW-1133">Transmembrane helix</keyword>